<evidence type="ECO:0000259" key="1">
    <source>
        <dbReference type="PROSITE" id="PS51502"/>
    </source>
</evidence>
<dbReference type="Gene3D" id="3.30.70.100">
    <property type="match status" value="1"/>
</dbReference>
<dbReference type="Proteomes" id="UP001284601">
    <property type="component" value="Unassembled WGS sequence"/>
</dbReference>
<comment type="caution">
    <text evidence="2">The sequence shown here is derived from an EMBL/GenBank/DDBJ whole genome shotgun (WGS) entry which is preliminary data.</text>
</comment>
<proteinExistence type="predicted"/>
<evidence type="ECO:0000313" key="2">
    <source>
        <dbReference type="EMBL" id="MDW5596246.1"/>
    </source>
</evidence>
<dbReference type="SUPFAM" id="SSF54909">
    <property type="entry name" value="Dimeric alpha+beta barrel"/>
    <property type="match status" value="1"/>
</dbReference>
<dbReference type="InterPro" id="IPR013097">
    <property type="entry name" value="Dabb"/>
</dbReference>
<dbReference type="InterPro" id="IPR011008">
    <property type="entry name" value="Dimeric_a/b-barrel"/>
</dbReference>
<feature type="domain" description="Stress-response A/B barrel" evidence="1">
    <location>
        <begin position="2"/>
        <end position="99"/>
    </location>
</feature>
<gene>
    <name evidence="2" type="ORF">R7226_17995</name>
</gene>
<dbReference type="SMART" id="SM00886">
    <property type="entry name" value="Dabb"/>
    <property type="match status" value="1"/>
</dbReference>
<dbReference type="EMBL" id="JAWSTH010000050">
    <property type="protein sequence ID" value="MDW5596246.1"/>
    <property type="molecule type" value="Genomic_DNA"/>
</dbReference>
<dbReference type="Pfam" id="PF07876">
    <property type="entry name" value="Dabb"/>
    <property type="match status" value="1"/>
</dbReference>
<dbReference type="RefSeq" id="WP_318598628.1">
    <property type="nucleotide sequence ID" value="NZ_JAWSTH010000050.1"/>
</dbReference>
<protein>
    <submittedName>
        <fullName evidence="2">Dabb family protein</fullName>
    </submittedName>
</protein>
<name>A0ABU4HSH4_9ACTN</name>
<reference evidence="3" key="1">
    <citation type="submission" date="2023-07" db="EMBL/GenBank/DDBJ databases">
        <title>Conexibacter stalactiti sp. nov., isolated from stalactites in a lava cave and emended description of the genus Conexibacter.</title>
        <authorList>
            <person name="Lee S.D."/>
        </authorList>
    </citation>
    <scope>NUCLEOTIDE SEQUENCE [LARGE SCALE GENOMIC DNA]</scope>
    <source>
        <strain evidence="3">KCTC 39840</strain>
    </source>
</reference>
<keyword evidence="3" id="KW-1185">Reference proteome</keyword>
<accession>A0ABU4HSH4</accession>
<dbReference type="PROSITE" id="PS51502">
    <property type="entry name" value="S_R_A_B_BARREL"/>
    <property type="match status" value="1"/>
</dbReference>
<evidence type="ECO:0000313" key="3">
    <source>
        <dbReference type="Proteomes" id="UP001284601"/>
    </source>
</evidence>
<sequence>MIDHHVLFRLRRPADAAARERFLTALDGFAADPPHAAGPGTVAADLGLLGDHPRAGDATVTIPFADEAALAAYMADPRHRSFVDTTVAPVCEGWWAVQSRRNQE</sequence>
<organism evidence="2 3">
    <name type="scientific">Conexibacter stalactiti</name>
    <dbReference type="NCBI Taxonomy" id="1940611"/>
    <lineage>
        <taxon>Bacteria</taxon>
        <taxon>Bacillati</taxon>
        <taxon>Actinomycetota</taxon>
        <taxon>Thermoleophilia</taxon>
        <taxon>Solirubrobacterales</taxon>
        <taxon>Conexibacteraceae</taxon>
        <taxon>Conexibacter</taxon>
    </lineage>
</organism>